<evidence type="ECO:0000256" key="6">
    <source>
        <dbReference type="SAM" id="MobiDB-lite"/>
    </source>
</evidence>
<dbReference type="PANTHER" id="PTHR19271">
    <property type="entry name" value="CYTOCHROME B"/>
    <property type="match status" value="1"/>
</dbReference>
<comment type="cofactor">
    <cofactor evidence="1">
        <name>heme</name>
        <dbReference type="ChEBI" id="CHEBI:30413"/>
    </cofactor>
</comment>
<dbReference type="PANTHER" id="PTHR19271:SF16">
    <property type="entry name" value="CYTOCHROME B"/>
    <property type="match status" value="1"/>
</dbReference>
<evidence type="ECO:0000256" key="7">
    <source>
        <dbReference type="SAM" id="Phobius"/>
    </source>
</evidence>
<sequence length="604" mass="67311">MSTATLKEDTKQQKPLGGRFLGATANYIDERTSLSGFVKELGRKIFPDHWSFMLGEIALWSFVAVFLSGTFLTFFFQASMVPTHYTGAYAPMRGVEMSAAFESALRISWDVRGGLLVRQIHHWAALVFIAGIGIHMLRVFFTGAFRKPRELNWVIGYVLFILALAEGFTGYSLPDDLLSGNGLRIIDGMIKGIPLIGTWTSFLLFGGEFPGNDIVGRLYTLHILLLPLILIGLLVVHLMLMVINKHTQFAGPGRTNDNVVGYPMMPVYMSKMGGFFFIVFGVIVLIASFFQILPFWEYGPYDPSPISAGTQPDWYIGFADGALRLAPPHLDVVFLDRTWSFGILIPVAVLGLFIVVVAIYPFLEAWITGDKREHHIADRPRNAPTRTAIGAAGVIFYAVMWAAASSDLIATHFMLTMEGVIHTLQALLFVGPVLGYFITKRICIALQKKDREIVLHGYESGRIVRLPGGEYVEVHQPVDVYDRWKLIDYEVYEPLVVRPNAKGRIPWTQNLRSSLSRWFYEDRLQPLTQAEIAEADAHQQHTLAHNEEIEAEEIAGAHARAGVTSEDQIAPADTSIGETPNTPSSVIATDPVKKPRRKKSEDGE</sequence>
<evidence type="ECO:0000256" key="5">
    <source>
        <dbReference type="ARBA" id="ARBA00029568"/>
    </source>
</evidence>
<feature type="transmembrane region" description="Helical" evidence="7">
    <location>
        <begin position="57"/>
        <end position="76"/>
    </location>
</feature>
<feature type="transmembrane region" description="Helical" evidence="7">
    <location>
        <begin position="383"/>
        <end position="404"/>
    </location>
</feature>
<comment type="catalytic activity">
    <reaction evidence="4">
        <text>a quinol + 2 Fe(III)-[cytochrome c](out) = a quinone + 2 Fe(II)-[cytochrome c](out) + 2 H(+)(out)</text>
        <dbReference type="Rhea" id="RHEA:11484"/>
        <dbReference type="Rhea" id="RHEA-COMP:10350"/>
        <dbReference type="Rhea" id="RHEA-COMP:14399"/>
        <dbReference type="ChEBI" id="CHEBI:15378"/>
        <dbReference type="ChEBI" id="CHEBI:24646"/>
        <dbReference type="ChEBI" id="CHEBI:29033"/>
        <dbReference type="ChEBI" id="CHEBI:29034"/>
        <dbReference type="ChEBI" id="CHEBI:132124"/>
        <dbReference type="EC" id="7.1.1.8"/>
    </reaction>
</comment>
<keyword evidence="7" id="KW-0812">Transmembrane</keyword>
<evidence type="ECO:0000313" key="9">
    <source>
        <dbReference type="EMBL" id="MEJ1086814.1"/>
    </source>
</evidence>
<feature type="transmembrane region" description="Helical" evidence="7">
    <location>
        <begin position="122"/>
        <end position="141"/>
    </location>
</feature>
<feature type="domain" description="Cytochrome b/b6 N-terminal region profile" evidence="8">
    <location>
        <begin position="24"/>
        <end position="250"/>
    </location>
</feature>
<feature type="compositionally biased region" description="Polar residues" evidence="6">
    <location>
        <begin position="576"/>
        <end position="587"/>
    </location>
</feature>
<accession>A0ABU8L667</accession>
<reference evidence="9 10" key="1">
    <citation type="submission" date="2024-02" db="EMBL/GenBank/DDBJ databases">
        <authorList>
            <person name="Saticioglu I.B."/>
        </authorList>
    </citation>
    <scope>NUCLEOTIDE SEQUENCE [LARGE SCALE GENOMIC DNA]</scope>
    <source>
        <strain evidence="9 10">Mu-80</strain>
    </source>
</reference>
<gene>
    <name evidence="9" type="ORF">WDU99_00605</name>
</gene>
<organism evidence="9 10">
    <name type="scientific">Microbacterium bandirmense</name>
    <dbReference type="NCBI Taxonomy" id="3122050"/>
    <lineage>
        <taxon>Bacteria</taxon>
        <taxon>Bacillati</taxon>
        <taxon>Actinomycetota</taxon>
        <taxon>Actinomycetes</taxon>
        <taxon>Micrococcales</taxon>
        <taxon>Microbacteriaceae</taxon>
        <taxon>Microbacterium</taxon>
    </lineage>
</organism>
<evidence type="ECO:0000256" key="3">
    <source>
        <dbReference type="ARBA" id="ARBA00016116"/>
    </source>
</evidence>
<feature type="transmembrane region" description="Helical" evidence="7">
    <location>
        <begin position="419"/>
        <end position="439"/>
    </location>
</feature>
<feature type="region of interest" description="Disordered" evidence="6">
    <location>
        <begin position="560"/>
        <end position="604"/>
    </location>
</feature>
<dbReference type="SUPFAM" id="SSF81342">
    <property type="entry name" value="Transmembrane di-heme cytochromes"/>
    <property type="match status" value="1"/>
</dbReference>
<dbReference type="Proteomes" id="UP001371224">
    <property type="component" value="Unassembled WGS sequence"/>
</dbReference>
<keyword evidence="7" id="KW-1133">Transmembrane helix</keyword>
<feature type="transmembrane region" description="Helical" evidence="7">
    <location>
        <begin position="274"/>
        <end position="296"/>
    </location>
</feature>
<evidence type="ECO:0000256" key="2">
    <source>
        <dbReference type="ARBA" id="ARBA00012951"/>
    </source>
</evidence>
<dbReference type="InterPro" id="IPR005797">
    <property type="entry name" value="Cyt_b/b6_N"/>
</dbReference>
<dbReference type="EMBL" id="JBBDGM010000001">
    <property type="protein sequence ID" value="MEJ1086814.1"/>
    <property type="molecule type" value="Genomic_DNA"/>
</dbReference>
<proteinExistence type="predicted"/>
<dbReference type="Pfam" id="PF13631">
    <property type="entry name" value="Cytochrom_B_N_2"/>
    <property type="match status" value="1"/>
</dbReference>
<dbReference type="PROSITE" id="PS51002">
    <property type="entry name" value="CYTB_NTER"/>
    <property type="match status" value="1"/>
</dbReference>
<dbReference type="InterPro" id="IPR027387">
    <property type="entry name" value="Cytb/b6-like_sf"/>
</dbReference>
<dbReference type="EC" id="7.1.1.8" evidence="2"/>
<name>A0ABU8L667_9MICO</name>
<evidence type="ECO:0000259" key="8">
    <source>
        <dbReference type="PROSITE" id="PS51002"/>
    </source>
</evidence>
<evidence type="ECO:0000256" key="1">
    <source>
        <dbReference type="ARBA" id="ARBA00001971"/>
    </source>
</evidence>
<dbReference type="InterPro" id="IPR016174">
    <property type="entry name" value="Di-haem_cyt_TM"/>
</dbReference>
<feature type="transmembrane region" description="Helical" evidence="7">
    <location>
        <begin position="219"/>
        <end position="243"/>
    </location>
</feature>
<protein>
    <recommendedName>
        <fullName evidence="3">Cytochrome bc1 complex cytochrome b subunit</fullName>
        <ecNumber evidence="2">7.1.1.8</ecNumber>
    </recommendedName>
    <alternativeName>
        <fullName evidence="5">Cytochrome bc1 reductase complex subunit QcrB</fullName>
    </alternativeName>
</protein>
<keyword evidence="10" id="KW-1185">Reference proteome</keyword>
<evidence type="ECO:0000313" key="10">
    <source>
        <dbReference type="Proteomes" id="UP001371224"/>
    </source>
</evidence>
<dbReference type="Gene3D" id="1.20.810.10">
    <property type="entry name" value="Cytochrome Bc1 Complex, Chain C"/>
    <property type="match status" value="1"/>
</dbReference>
<comment type="caution">
    <text evidence="9">The sequence shown here is derived from an EMBL/GenBank/DDBJ whole genome shotgun (WGS) entry which is preliminary data.</text>
</comment>
<evidence type="ECO:0000256" key="4">
    <source>
        <dbReference type="ARBA" id="ARBA00029351"/>
    </source>
</evidence>
<feature type="transmembrane region" description="Helical" evidence="7">
    <location>
        <begin position="153"/>
        <end position="173"/>
    </location>
</feature>
<dbReference type="RefSeq" id="WP_337330497.1">
    <property type="nucleotide sequence ID" value="NZ_JBBDGM010000001.1"/>
</dbReference>
<feature type="transmembrane region" description="Helical" evidence="7">
    <location>
        <begin position="339"/>
        <end position="363"/>
    </location>
</feature>
<keyword evidence="7" id="KW-0472">Membrane</keyword>